<evidence type="ECO:0000259" key="16">
    <source>
        <dbReference type="Pfam" id="PF08450"/>
    </source>
</evidence>
<comment type="cofactor">
    <cofactor evidence="4">
        <name>Mg(2+)</name>
        <dbReference type="ChEBI" id="CHEBI:18420"/>
    </cofactor>
</comment>
<dbReference type="GO" id="GO:0019853">
    <property type="term" value="P:L-ascorbic acid biosynthetic process"/>
    <property type="evidence" value="ECO:0007669"/>
    <property type="project" value="TreeGrafter"/>
</dbReference>
<dbReference type="AlphaFoldDB" id="A0AA36FGH8"/>
<sequence>MENLKQTLQLCLFKSIIRKRDKMSVSVVLRNVCQKTGEAPHWEESTKSLLFLDIEPGGIHKWNSVDNTHTKCEVDGNISFIVPRESGGYVVSNYSKLCHFDWGSREVKPFLTADPDKPGNRFNDGKCDSYGRLLAGTMKEFKGILEITEAGHLYRIDKDLSIHAIKDKTNISNGMAWTADDKTMFYTHTLPKKVFSYDYDISTGEMSREQVVIDFEGKELHEFGMPDGMTIDLNDKIWLACFSSGKVFQIDPETGKILTSIKFPASQITSCCFGGPNYDELFVTSSAYCLTEKQLQNEEKLAGSLFKVTGSGAKDGYASFIIPRESGGYIVTHSAHLAGFDWESQELKPLISVESDKPENVFNDGKCDSYGRLWTGTMKKIRDKLEITEAGHLYRIDKDLSIKAIKDKINISNGIVWTADDKTMFYNHTLPRKVFSYDYDITTGEISREQVVIDFEGKELHEFGMPDGMTIDLNDKIWLACFSSGKVFQIDPETGKILKSVKFPTRQVTSCCFGGPNYDELYVTSSASRLTQNQLQNEEKLAGSVFKVTELGAKGKAAAVFQG</sequence>
<keyword evidence="18" id="KW-1185">Reference proteome</keyword>
<dbReference type="EC" id="3.1.1.17" evidence="7"/>
<dbReference type="PRINTS" id="PR01791">
    <property type="entry name" value="REGUCALCIN"/>
</dbReference>
<feature type="binding site" evidence="15">
    <location>
        <position position="121"/>
    </location>
    <ligand>
        <name>substrate</name>
    </ligand>
</feature>
<dbReference type="FunFam" id="2.120.10.30:FF:000027">
    <property type="entry name" value="Regucalcin homologue"/>
    <property type="match status" value="1"/>
</dbReference>
<evidence type="ECO:0000256" key="1">
    <source>
        <dbReference type="ARBA" id="ARBA00001589"/>
    </source>
</evidence>
<feature type="binding site" evidence="15">
    <location>
        <position position="123"/>
    </location>
    <ligand>
        <name>substrate</name>
    </ligand>
</feature>
<keyword evidence="10 15" id="KW-0479">Metal-binding</keyword>
<dbReference type="Gene3D" id="2.120.10.30">
    <property type="entry name" value="TolB, C-terminal domain"/>
    <property type="match status" value="2"/>
</dbReference>
<evidence type="ECO:0000256" key="7">
    <source>
        <dbReference type="ARBA" id="ARBA00013227"/>
    </source>
</evidence>
<evidence type="ECO:0000256" key="5">
    <source>
        <dbReference type="ARBA" id="ARBA00004496"/>
    </source>
</evidence>
<evidence type="ECO:0000256" key="12">
    <source>
        <dbReference type="ARBA" id="ARBA00022837"/>
    </source>
</evidence>
<keyword evidence="11" id="KW-0378">Hydrolase</keyword>
<dbReference type="SUPFAM" id="SSF63829">
    <property type="entry name" value="Calcium-dependent phosphotriesterase"/>
    <property type="match status" value="2"/>
</dbReference>
<dbReference type="InterPro" id="IPR013658">
    <property type="entry name" value="SGL"/>
</dbReference>
<accession>A0AA36FGH8</accession>
<evidence type="ECO:0000256" key="9">
    <source>
        <dbReference type="ARBA" id="ARBA00022490"/>
    </source>
</evidence>
<name>A0AA36FGH8_OCTVU</name>
<evidence type="ECO:0000256" key="10">
    <source>
        <dbReference type="ARBA" id="ARBA00022723"/>
    </source>
</evidence>
<dbReference type="PANTHER" id="PTHR10907:SF47">
    <property type="entry name" value="REGUCALCIN"/>
    <property type="match status" value="1"/>
</dbReference>
<evidence type="ECO:0000256" key="6">
    <source>
        <dbReference type="ARBA" id="ARBA00008853"/>
    </source>
</evidence>
<dbReference type="EMBL" id="OX597832">
    <property type="protein sequence ID" value="CAI9736747.1"/>
    <property type="molecule type" value="Genomic_DNA"/>
</dbReference>
<evidence type="ECO:0000256" key="3">
    <source>
        <dbReference type="ARBA" id="ARBA00001936"/>
    </source>
</evidence>
<dbReference type="GO" id="GO:0005737">
    <property type="term" value="C:cytoplasm"/>
    <property type="evidence" value="ECO:0007669"/>
    <property type="project" value="UniProtKB-SubCell"/>
</dbReference>
<evidence type="ECO:0000256" key="2">
    <source>
        <dbReference type="ARBA" id="ARBA00001913"/>
    </source>
</evidence>
<evidence type="ECO:0000256" key="4">
    <source>
        <dbReference type="ARBA" id="ARBA00001946"/>
    </source>
</evidence>
<protein>
    <recommendedName>
        <fullName evidence="8">Regucalcin</fullName>
        <ecNumber evidence="7">3.1.1.17</ecNumber>
    </recommendedName>
    <alternativeName>
        <fullName evidence="13">Gluconolactonase</fullName>
    </alternativeName>
</protein>
<reference evidence="17" key="1">
    <citation type="submission" date="2023-08" db="EMBL/GenBank/DDBJ databases">
        <authorList>
            <person name="Alioto T."/>
            <person name="Alioto T."/>
            <person name="Gomez Garrido J."/>
        </authorList>
    </citation>
    <scope>NUCLEOTIDE SEQUENCE</scope>
</reference>
<evidence type="ECO:0000256" key="8">
    <source>
        <dbReference type="ARBA" id="ARBA00016808"/>
    </source>
</evidence>
<feature type="domain" description="SMP-30/Gluconolactonase/LRE-like region" evidence="16">
    <location>
        <begin position="317"/>
        <end position="526"/>
    </location>
</feature>
<dbReference type="Proteomes" id="UP001162480">
    <property type="component" value="Chromosome 19"/>
</dbReference>
<dbReference type="InterPro" id="IPR005511">
    <property type="entry name" value="SMP-30"/>
</dbReference>
<dbReference type="InterPro" id="IPR008367">
    <property type="entry name" value="Regucalcin"/>
</dbReference>
<evidence type="ECO:0000256" key="11">
    <source>
        <dbReference type="ARBA" id="ARBA00022801"/>
    </source>
</evidence>
<feature type="binding site" evidence="15">
    <location>
        <position position="173"/>
    </location>
    <ligand>
        <name>a divalent metal cation</name>
        <dbReference type="ChEBI" id="CHEBI:60240"/>
    </ligand>
</feature>
<keyword evidence="15" id="KW-0862">Zinc</keyword>
<comment type="cofactor">
    <cofactor evidence="15">
        <name>Zn(2+)</name>
        <dbReference type="ChEBI" id="CHEBI:29105"/>
    </cofactor>
    <text evidence="15">Binds 1 divalent metal cation per subunit.</text>
</comment>
<feature type="binding site" evidence="15">
    <location>
        <position position="227"/>
    </location>
    <ligand>
        <name>a divalent metal cation</name>
        <dbReference type="ChEBI" id="CHEBI:60240"/>
    </ligand>
</feature>
<proteinExistence type="inferred from homology"/>
<dbReference type="GO" id="GO:0004341">
    <property type="term" value="F:gluconolactonase activity"/>
    <property type="evidence" value="ECO:0007669"/>
    <property type="project" value="UniProtKB-EC"/>
</dbReference>
<feature type="active site" description="Proton donor/acceptor" evidence="14">
    <location>
        <position position="227"/>
    </location>
</feature>
<comment type="cofactor">
    <cofactor evidence="2">
        <name>Ca(2+)</name>
        <dbReference type="ChEBI" id="CHEBI:29108"/>
    </cofactor>
</comment>
<feature type="domain" description="SMP-30/Gluconolactonase/LRE-like region" evidence="16">
    <location>
        <begin position="37"/>
        <end position="286"/>
    </location>
</feature>
<comment type="subcellular location">
    <subcellularLocation>
        <location evidence="5">Cytoplasm</location>
    </subcellularLocation>
</comment>
<dbReference type="PRINTS" id="PR01790">
    <property type="entry name" value="SMP30FAMILY"/>
</dbReference>
<dbReference type="Pfam" id="PF08450">
    <property type="entry name" value="SGL"/>
    <property type="match status" value="2"/>
</dbReference>
<evidence type="ECO:0000256" key="15">
    <source>
        <dbReference type="PIRSR" id="PIRSR605511-2"/>
    </source>
</evidence>
<dbReference type="GO" id="GO:0005509">
    <property type="term" value="F:calcium ion binding"/>
    <property type="evidence" value="ECO:0007669"/>
    <property type="project" value="InterPro"/>
</dbReference>
<evidence type="ECO:0000313" key="17">
    <source>
        <dbReference type="EMBL" id="CAI9736747.1"/>
    </source>
</evidence>
<keyword evidence="9" id="KW-0963">Cytoplasm</keyword>
<evidence type="ECO:0000256" key="14">
    <source>
        <dbReference type="PIRSR" id="PIRSR605511-1"/>
    </source>
</evidence>
<organism evidence="17 18">
    <name type="scientific">Octopus vulgaris</name>
    <name type="common">Common octopus</name>
    <dbReference type="NCBI Taxonomy" id="6645"/>
    <lineage>
        <taxon>Eukaryota</taxon>
        <taxon>Metazoa</taxon>
        <taxon>Spiralia</taxon>
        <taxon>Lophotrochozoa</taxon>
        <taxon>Mollusca</taxon>
        <taxon>Cephalopoda</taxon>
        <taxon>Coleoidea</taxon>
        <taxon>Octopodiformes</taxon>
        <taxon>Octopoda</taxon>
        <taxon>Incirrata</taxon>
        <taxon>Octopodidae</taxon>
        <taxon>Octopus</taxon>
    </lineage>
</organism>
<comment type="catalytic activity">
    <reaction evidence="1">
        <text>D-glucono-1,5-lactone + H2O = D-gluconate + H(+)</text>
        <dbReference type="Rhea" id="RHEA:10440"/>
        <dbReference type="ChEBI" id="CHEBI:15377"/>
        <dbReference type="ChEBI" id="CHEBI:15378"/>
        <dbReference type="ChEBI" id="CHEBI:16217"/>
        <dbReference type="ChEBI" id="CHEBI:18391"/>
        <dbReference type="EC" id="3.1.1.17"/>
    </reaction>
</comment>
<keyword evidence="12" id="KW-0106">Calcium</keyword>
<feature type="binding site" evidence="15">
    <location>
        <position position="38"/>
    </location>
    <ligand>
        <name>a divalent metal cation</name>
        <dbReference type="ChEBI" id="CHEBI:60240"/>
    </ligand>
</feature>
<dbReference type="InterPro" id="IPR011042">
    <property type="entry name" value="6-blade_b-propeller_TolB-like"/>
</dbReference>
<evidence type="ECO:0000256" key="13">
    <source>
        <dbReference type="ARBA" id="ARBA00032464"/>
    </source>
</evidence>
<dbReference type="GO" id="GO:0030234">
    <property type="term" value="F:enzyme regulator activity"/>
    <property type="evidence" value="ECO:0007669"/>
    <property type="project" value="InterPro"/>
</dbReference>
<evidence type="ECO:0000313" key="18">
    <source>
        <dbReference type="Proteomes" id="UP001162480"/>
    </source>
</evidence>
<gene>
    <name evidence="17" type="ORF">OCTVUL_1B015673</name>
</gene>
<comment type="similarity">
    <text evidence="6">Belongs to the SMP-30/CGR1 family.</text>
</comment>
<comment type="cofactor">
    <cofactor evidence="3">
        <name>Mn(2+)</name>
        <dbReference type="ChEBI" id="CHEBI:29035"/>
    </cofactor>
</comment>
<dbReference type="PANTHER" id="PTHR10907">
    <property type="entry name" value="REGUCALCIN"/>
    <property type="match status" value="1"/>
</dbReference>